<dbReference type="EC" id="2.7.7.48" evidence="1"/>
<evidence type="ECO:0000256" key="4">
    <source>
        <dbReference type="ARBA" id="ARBA00022695"/>
    </source>
</evidence>
<evidence type="ECO:0000256" key="9">
    <source>
        <dbReference type="PIRSR" id="PIRSR605093-1"/>
    </source>
</evidence>
<evidence type="ECO:0000256" key="5">
    <source>
        <dbReference type="ARBA" id="ARBA00022741"/>
    </source>
</evidence>
<evidence type="ECO:0000256" key="6">
    <source>
        <dbReference type="ARBA" id="ARBA00022953"/>
    </source>
</evidence>
<feature type="binding site" evidence="9">
    <location>
        <position position="415"/>
    </location>
    <ligand>
        <name>Mg(2+)</name>
        <dbReference type="ChEBI" id="CHEBI:18420"/>
        <label>2</label>
    </ligand>
</feature>
<gene>
    <name evidence="11" type="ORF">H2Rhizo31502_000002</name>
</gene>
<evidence type="ECO:0000256" key="7">
    <source>
        <dbReference type="ARBA" id="ARBA00030248"/>
    </source>
</evidence>
<keyword evidence="6" id="KW-0693">Viral RNA replication</keyword>
<dbReference type="GO" id="GO:0039694">
    <property type="term" value="P:viral RNA genome replication"/>
    <property type="evidence" value="ECO:0007669"/>
    <property type="project" value="InterPro"/>
</dbReference>
<dbReference type="GO" id="GO:0046872">
    <property type="term" value="F:metal ion binding"/>
    <property type="evidence" value="ECO:0007669"/>
    <property type="project" value="UniProtKB-KW"/>
</dbReference>
<feature type="domain" description="RdRp catalytic" evidence="10">
    <location>
        <begin position="304"/>
        <end position="447"/>
    </location>
</feature>
<dbReference type="GO" id="GO:0003968">
    <property type="term" value="F:RNA-directed RNA polymerase activity"/>
    <property type="evidence" value="ECO:0007669"/>
    <property type="project" value="UniProtKB-KW"/>
</dbReference>
<accession>A0A514D922</accession>
<keyword evidence="9" id="KW-0479">Metal-binding</keyword>
<evidence type="ECO:0000313" key="11">
    <source>
        <dbReference type="EMBL" id="QDH90108.1"/>
    </source>
</evidence>
<dbReference type="InterPro" id="IPR005093">
    <property type="entry name" value="RNArep_beta"/>
</dbReference>
<evidence type="ECO:0000256" key="1">
    <source>
        <dbReference type="ARBA" id="ARBA00012494"/>
    </source>
</evidence>
<comment type="catalytic activity">
    <reaction evidence="8">
        <text>RNA(n) + a ribonucleoside 5'-triphosphate = RNA(n+1) + diphosphate</text>
        <dbReference type="Rhea" id="RHEA:21248"/>
        <dbReference type="Rhea" id="RHEA-COMP:14527"/>
        <dbReference type="Rhea" id="RHEA-COMP:17342"/>
        <dbReference type="ChEBI" id="CHEBI:33019"/>
        <dbReference type="ChEBI" id="CHEBI:61557"/>
        <dbReference type="ChEBI" id="CHEBI:140395"/>
        <dbReference type="EC" id="2.7.7.48"/>
    </reaction>
</comment>
<dbReference type="SUPFAM" id="SSF56672">
    <property type="entry name" value="DNA/RNA polymerases"/>
    <property type="match status" value="1"/>
</dbReference>
<evidence type="ECO:0000259" key="10">
    <source>
        <dbReference type="PROSITE" id="PS50522"/>
    </source>
</evidence>
<keyword evidence="2 11" id="KW-0696">RNA-directed RNA polymerase</keyword>
<dbReference type="EMBL" id="MN035272">
    <property type="protein sequence ID" value="QDH90108.1"/>
    <property type="molecule type" value="Genomic_RNA"/>
</dbReference>
<protein>
    <recommendedName>
        <fullName evidence="1">RNA-directed RNA polymerase</fullName>
        <ecNumber evidence="1">2.7.7.48</ecNumber>
    </recommendedName>
    <alternativeName>
        <fullName evidence="7">RNA replicase beta chain</fullName>
    </alternativeName>
</protein>
<evidence type="ECO:0000256" key="3">
    <source>
        <dbReference type="ARBA" id="ARBA00022679"/>
    </source>
</evidence>
<feature type="binding site" evidence="9">
    <location>
        <position position="416"/>
    </location>
    <ligand>
        <name>Mg(2+)</name>
        <dbReference type="ChEBI" id="CHEBI:18420"/>
        <label>2</label>
    </ligand>
</feature>
<organism evidence="11">
    <name type="scientific">Leviviridae sp</name>
    <dbReference type="NCBI Taxonomy" id="2027243"/>
    <lineage>
        <taxon>Viruses</taxon>
        <taxon>Riboviria</taxon>
        <taxon>Orthornavirae</taxon>
        <taxon>Lenarviricota</taxon>
        <taxon>Leviviricetes</taxon>
        <taxon>Norzivirales</taxon>
        <taxon>Fiersviridae</taxon>
    </lineage>
</organism>
<dbReference type="InterPro" id="IPR007096">
    <property type="entry name" value="RNA-dir_Rpol_cat_phage"/>
</dbReference>
<dbReference type="Pfam" id="PF03431">
    <property type="entry name" value="RNA_replicase_B"/>
    <property type="match status" value="1"/>
</dbReference>
<dbReference type="GO" id="GO:0000166">
    <property type="term" value="F:nucleotide binding"/>
    <property type="evidence" value="ECO:0007669"/>
    <property type="project" value="UniProtKB-KW"/>
</dbReference>
<comment type="cofactor">
    <cofactor evidence="9">
        <name>Mg(2+)</name>
        <dbReference type="ChEBI" id="CHEBI:18420"/>
    </cofactor>
    <text evidence="9">Binds 2 Mg(2+) per subunit.</text>
</comment>
<keyword evidence="4" id="KW-0548">Nucleotidyltransferase</keyword>
<keyword evidence="9" id="KW-0460">Magnesium</keyword>
<proteinExistence type="predicted"/>
<evidence type="ECO:0000256" key="8">
    <source>
        <dbReference type="ARBA" id="ARBA00048744"/>
    </source>
</evidence>
<sequence>MKSLIVLWSVVAEELGDQCGISTTLDLQKARSRFEHEGVSFLTLSLPAFGKAFERSLEERRVDPGAFSGFSQKGGLPRFLGGFLDRVFDRSTGFLLERPCVDSIFAIRQLTLMFGKILLPCSDARNRDAIQGYLTCEKDVERFDESTSLEMYQDLQRMSNLLFADVFSLMDEDLYEGNIMGKHGPGKTADRLQGNAKYDLTEWPERLQSVFPFEEHALASPRWLPELSDSGVTERVRFLEPGAERPVKVTLVPKTLKTPRVIAIEPTAVQYMQQGIMEKLVEYLERDKLVRGMIGFTEQGPNQVLACKGSSNGLLATLDLSEASDRVSNQHVRVMLQRFPHFLEGVDATRSRKAAVFGQEITLAKFASMGSALCFPMEAMVFLSLVFLGIEAEHKNRFTRESFRRFSGSVRVYGDDIVVPVRFVPSVIRTLESFGFKVNSHKSFWNGKFRESCGRDYYDGTDVSIVRVRRVLPESRADVEEIVSCVELRNQLYFAGLWRSSAHLDARLKPMLQHYPVLAPDSMSFDRNGRWTTASPLLGRVSVSFAPKAEGTHSDYQCPMVRGWVVSSRPPISKISEHGALLKGFLKRGDQPIADRDHFERQGRPQSVRIKLRWKSPH</sequence>
<name>A0A514D922_9VIRU</name>
<keyword evidence="3" id="KW-0808">Transferase</keyword>
<feature type="binding site" evidence="9">
    <location>
        <position position="319"/>
    </location>
    <ligand>
        <name>Mg(2+)</name>
        <dbReference type="ChEBI" id="CHEBI:18420"/>
        <label>2</label>
    </ligand>
</feature>
<dbReference type="InterPro" id="IPR043502">
    <property type="entry name" value="DNA/RNA_pol_sf"/>
</dbReference>
<reference evidence="11" key="1">
    <citation type="submission" date="2019-05" db="EMBL/GenBank/DDBJ databases">
        <title>Metatranscriptomic reconstruction reveals RNA viruses with the potential to shape carbon cycling in soil.</title>
        <authorList>
            <person name="Starr E.P."/>
            <person name="Nuccio E."/>
            <person name="Pett-Ridge J."/>
            <person name="Banfield J.F."/>
            <person name="Firestone M.K."/>
        </authorList>
    </citation>
    <scope>NUCLEOTIDE SEQUENCE</scope>
    <source>
        <strain evidence="11">H2_Rhizo_31_scaffold_502</strain>
    </source>
</reference>
<evidence type="ECO:0000256" key="2">
    <source>
        <dbReference type="ARBA" id="ARBA00022484"/>
    </source>
</evidence>
<keyword evidence="5" id="KW-0547">Nucleotide-binding</keyword>
<dbReference type="PROSITE" id="PS50522">
    <property type="entry name" value="RDRP_PHAGE"/>
    <property type="match status" value="1"/>
</dbReference>